<gene>
    <name evidence="2" type="ORF">UFOPK2761_01296</name>
</gene>
<name>A0A6J6T2U8_9ZZZZ</name>
<feature type="domain" description="ARB-07466-like C-terminal" evidence="1">
    <location>
        <begin position="194"/>
        <end position="290"/>
    </location>
</feature>
<evidence type="ECO:0000259" key="1">
    <source>
        <dbReference type="Pfam" id="PF26571"/>
    </source>
</evidence>
<reference evidence="2" key="1">
    <citation type="submission" date="2020-05" db="EMBL/GenBank/DDBJ databases">
        <authorList>
            <person name="Chiriac C."/>
            <person name="Salcher M."/>
            <person name="Ghai R."/>
            <person name="Kavagutti S V."/>
        </authorList>
    </citation>
    <scope>NUCLEOTIDE SEQUENCE</scope>
</reference>
<accession>A0A6J6T2U8</accession>
<dbReference type="InterPro" id="IPR058593">
    <property type="entry name" value="ARB_07466-like_C"/>
</dbReference>
<evidence type="ECO:0000313" key="2">
    <source>
        <dbReference type="EMBL" id="CAB4741298.1"/>
    </source>
</evidence>
<dbReference type="AlphaFoldDB" id="A0A6J6T2U8"/>
<sequence>MADHRHKRDTDARRKPRAILVAGPLALFATASVVSLGVAFSDAPASETAVARTTAADLRQAFAGTDASAGLPDLREELVSRTADRSAPQQEKTKLERVTSRQAVAKAIKRADTKLWATAPLNLWTEPGEKAKKVGVLDEGKKVLVTGRSLYGRDEVVVDGEARWVTQGYLSDEKPAAQVAPSEASCTNGTSVPSGVSPNIAAVHRAVCANFPSITTYGTLRSDGEHAQGIAVDIMVSGDLAWQVAEFVRANYADLGVSYVIHARNIWSVERSGEGWRGMEDRGSVTANHYDHVHVTTY</sequence>
<dbReference type="EMBL" id="CAEZYQ010000008">
    <property type="protein sequence ID" value="CAB4741298.1"/>
    <property type="molecule type" value="Genomic_DNA"/>
</dbReference>
<dbReference type="Pfam" id="PF26571">
    <property type="entry name" value="VldE"/>
    <property type="match status" value="1"/>
</dbReference>
<proteinExistence type="predicted"/>
<organism evidence="2">
    <name type="scientific">freshwater metagenome</name>
    <dbReference type="NCBI Taxonomy" id="449393"/>
    <lineage>
        <taxon>unclassified sequences</taxon>
        <taxon>metagenomes</taxon>
        <taxon>ecological metagenomes</taxon>
    </lineage>
</organism>
<protein>
    <submittedName>
        <fullName evidence="2">Unannotated protein</fullName>
    </submittedName>
</protein>